<dbReference type="STRING" id="1188252.A1QC_07670"/>
<evidence type="ECO:0000313" key="2">
    <source>
        <dbReference type="Proteomes" id="UP000094070"/>
    </source>
</evidence>
<dbReference type="RefSeq" id="WP_017024105.1">
    <property type="nucleotide sequence ID" value="NZ_AJYK02000055.1"/>
</dbReference>
<comment type="caution">
    <text evidence="1">The sequence shown here is derived from an EMBL/GenBank/DDBJ whole genome shotgun (WGS) entry which is preliminary data.</text>
</comment>
<gene>
    <name evidence="1" type="ORF">A1QC_07670</name>
</gene>
<sequence length="118" mass="13649">MKSETCLGKVSGKPLSFYYTEFEAQSAAEYSKNVYDNELAPYECQRCNYWHLSPKCRMTPSQKCSKCTSATNEYKNSYLTSKEAKIRASIIYEEQGIALEVYKCRHGNGWHLTKARNY</sequence>
<dbReference type="OrthoDB" id="5881416at2"/>
<name>A0A1E5E2W2_9VIBR</name>
<dbReference type="AlphaFoldDB" id="A0A1E5E2W2"/>
<organism evidence="1 2">
    <name type="scientific">Vibrio rumoiensis 1S-45</name>
    <dbReference type="NCBI Taxonomy" id="1188252"/>
    <lineage>
        <taxon>Bacteria</taxon>
        <taxon>Pseudomonadati</taxon>
        <taxon>Pseudomonadota</taxon>
        <taxon>Gammaproteobacteria</taxon>
        <taxon>Vibrionales</taxon>
        <taxon>Vibrionaceae</taxon>
        <taxon>Vibrio</taxon>
    </lineage>
</organism>
<protein>
    <submittedName>
        <fullName evidence="1">Uncharacterized protein</fullName>
    </submittedName>
</protein>
<keyword evidence="2" id="KW-1185">Reference proteome</keyword>
<evidence type="ECO:0000313" key="1">
    <source>
        <dbReference type="EMBL" id="OEF25891.1"/>
    </source>
</evidence>
<reference evidence="1 2" key="1">
    <citation type="journal article" date="2012" name="Science">
        <title>Ecological populations of bacteria act as socially cohesive units of antibiotic production and resistance.</title>
        <authorList>
            <person name="Cordero O.X."/>
            <person name="Wildschutte H."/>
            <person name="Kirkup B."/>
            <person name="Proehl S."/>
            <person name="Ngo L."/>
            <person name="Hussain F."/>
            <person name="Le Roux F."/>
            <person name="Mincer T."/>
            <person name="Polz M.F."/>
        </authorList>
    </citation>
    <scope>NUCLEOTIDE SEQUENCE [LARGE SCALE GENOMIC DNA]</scope>
    <source>
        <strain evidence="1 2">1S-45</strain>
    </source>
</reference>
<proteinExistence type="predicted"/>
<dbReference type="Proteomes" id="UP000094070">
    <property type="component" value="Unassembled WGS sequence"/>
</dbReference>
<accession>A0A1E5E2W2</accession>
<dbReference type="EMBL" id="AJYK02000055">
    <property type="protein sequence ID" value="OEF25891.1"/>
    <property type="molecule type" value="Genomic_DNA"/>
</dbReference>